<reference evidence="6" key="2">
    <citation type="journal article" date="2019" name="Int. J. Syst. Evol. Microbiol.">
        <title>The Global Catalogue of Microorganisms (GCM) 10K type strain sequencing project: providing services to taxonomists for standard genome sequencing and annotation.</title>
        <authorList>
            <consortium name="The Broad Institute Genomics Platform"/>
            <consortium name="The Broad Institute Genome Sequencing Center for Infectious Disease"/>
            <person name="Wu L."/>
            <person name="Ma J."/>
        </authorList>
    </citation>
    <scope>NUCLEOTIDE SEQUENCE [LARGE SCALE GENOMIC DNA]</scope>
    <source>
        <strain evidence="6">CGMCC 1.15931</strain>
    </source>
</reference>
<dbReference type="InterPro" id="IPR013424">
    <property type="entry name" value="Ice-binding_C"/>
</dbReference>
<protein>
    <submittedName>
        <fullName evidence="4">PEP-CTERM sorting domain-containing protein</fullName>
    </submittedName>
</protein>
<feature type="chain" id="PRO_5026315951" evidence="1">
    <location>
        <begin position="25"/>
        <end position="218"/>
    </location>
</feature>
<keyword evidence="6" id="KW-1185">Reference proteome</keyword>
<dbReference type="AlphaFoldDB" id="A0A6I3SQ15"/>
<dbReference type="Pfam" id="PF07589">
    <property type="entry name" value="PEP-CTERM"/>
    <property type="match status" value="1"/>
</dbReference>
<dbReference type="EMBL" id="WNKZ01000001">
    <property type="protein sequence ID" value="MTV51163.1"/>
    <property type="molecule type" value="Genomic_DNA"/>
</dbReference>
<feature type="domain" description="Ice-binding protein C-terminal" evidence="2">
    <location>
        <begin position="190"/>
        <end position="215"/>
    </location>
</feature>
<sequence>MTSTYIRHTLPALFVLLCAGTAHASRVTMQTNHSTAGQQDNAAAYVAAVDAALAAPLVAGYGTADLPVYYADNQSLFGSSTNLAYRFTVEFEVTAAAAGPWSFRAGVDFGRGGVVMLDDVVLDYSQQDLWWGEYWDGGGVLQGTADLQPGTHVLRVAGLEDCCDGPQSAQFRIGDGAWTTFGVNDGLMPAVPEPTTAAMLLAGGALFGVRHLRRRARR</sequence>
<reference evidence="4 5" key="3">
    <citation type="submission" date="2019-11" db="EMBL/GenBank/DDBJ databases">
        <title>Type strains purchased from KCTC, JCM and DSMZ.</title>
        <authorList>
            <person name="Lu H."/>
        </authorList>
    </citation>
    <scope>NUCLEOTIDE SEQUENCE [LARGE SCALE GENOMIC DNA]</scope>
    <source>
        <strain evidence="4 5">KCTC 52429</strain>
    </source>
</reference>
<keyword evidence="1" id="KW-0732">Signal</keyword>
<evidence type="ECO:0000259" key="2">
    <source>
        <dbReference type="Pfam" id="PF07589"/>
    </source>
</evidence>
<evidence type="ECO:0000313" key="6">
    <source>
        <dbReference type="Proteomes" id="UP000622638"/>
    </source>
</evidence>
<proteinExistence type="predicted"/>
<accession>A0A6I3SQ15</accession>
<reference evidence="3" key="1">
    <citation type="journal article" date="2014" name="Int. J. Syst. Evol. Microbiol.">
        <title>Complete genome of a new Firmicutes species belonging to the dominant human colonic microbiota ('Ruminococcus bicirculans') reveals two chromosomes and a selective capacity to utilize plant glucans.</title>
        <authorList>
            <consortium name="NISC Comparative Sequencing Program"/>
            <person name="Wegmann U."/>
            <person name="Louis P."/>
            <person name="Goesmann A."/>
            <person name="Henrissat B."/>
            <person name="Duncan S.H."/>
            <person name="Flint H.J."/>
        </authorList>
    </citation>
    <scope>NUCLEOTIDE SEQUENCE</scope>
    <source>
        <strain evidence="3">CGMCC 1.15931</strain>
    </source>
</reference>
<gene>
    <name evidence="3" type="ORF">GCM10011572_17720</name>
    <name evidence="4" type="ORF">GM672_00305</name>
</gene>
<dbReference type="NCBIfam" id="TIGR02595">
    <property type="entry name" value="PEP_CTERM"/>
    <property type="match status" value="1"/>
</dbReference>
<dbReference type="NCBIfam" id="NF038118">
    <property type="entry name" value="PEP_CTERM_CCXG"/>
    <property type="match status" value="1"/>
</dbReference>
<reference evidence="3" key="4">
    <citation type="submission" date="2024-05" db="EMBL/GenBank/DDBJ databases">
        <authorList>
            <person name="Sun Q."/>
            <person name="Zhou Y."/>
        </authorList>
    </citation>
    <scope>NUCLEOTIDE SEQUENCE</scope>
    <source>
        <strain evidence="3">CGMCC 1.15931</strain>
    </source>
</reference>
<dbReference type="RefSeq" id="WP_155468526.1">
    <property type="nucleotide sequence ID" value="NZ_BMKG01000006.1"/>
</dbReference>
<evidence type="ECO:0000313" key="4">
    <source>
        <dbReference type="EMBL" id="MTV51163.1"/>
    </source>
</evidence>
<dbReference type="Proteomes" id="UP000622638">
    <property type="component" value="Unassembled WGS sequence"/>
</dbReference>
<dbReference type="EMBL" id="BMKG01000006">
    <property type="protein sequence ID" value="GGB96187.1"/>
    <property type="molecule type" value="Genomic_DNA"/>
</dbReference>
<evidence type="ECO:0000256" key="1">
    <source>
        <dbReference type="SAM" id="SignalP"/>
    </source>
</evidence>
<evidence type="ECO:0000313" key="3">
    <source>
        <dbReference type="EMBL" id="GGB96187.1"/>
    </source>
</evidence>
<dbReference type="Proteomes" id="UP000430634">
    <property type="component" value="Unassembled WGS sequence"/>
</dbReference>
<comment type="caution">
    <text evidence="4">The sequence shown here is derived from an EMBL/GenBank/DDBJ whole genome shotgun (WGS) entry which is preliminary data.</text>
</comment>
<name>A0A6I3SQ15_9BURK</name>
<feature type="signal peptide" evidence="1">
    <location>
        <begin position="1"/>
        <end position="24"/>
    </location>
</feature>
<evidence type="ECO:0000313" key="5">
    <source>
        <dbReference type="Proteomes" id="UP000430634"/>
    </source>
</evidence>
<organism evidence="4 5">
    <name type="scientific">Pseudoduganella buxea</name>
    <dbReference type="NCBI Taxonomy" id="1949069"/>
    <lineage>
        <taxon>Bacteria</taxon>
        <taxon>Pseudomonadati</taxon>
        <taxon>Pseudomonadota</taxon>
        <taxon>Betaproteobacteria</taxon>
        <taxon>Burkholderiales</taxon>
        <taxon>Oxalobacteraceae</taxon>
        <taxon>Telluria group</taxon>
        <taxon>Pseudoduganella</taxon>
    </lineage>
</organism>
<dbReference type="OrthoDB" id="8751508at2"/>